<dbReference type="Proteomes" id="UP000033546">
    <property type="component" value="Unassembled WGS sequence"/>
</dbReference>
<reference evidence="1 2" key="1">
    <citation type="submission" date="2015-02" db="EMBL/GenBank/DDBJ databases">
        <title>Genome Sequencing of Rickettsiales.</title>
        <authorList>
            <person name="Daugherty S.C."/>
            <person name="Su Q."/>
            <person name="Abolude K."/>
            <person name="Beier-Sexton M."/>
            <person name="Carlyon J.A."/>
            <person name="Carter R."/>
            <person name="Day N.P."/>
            <person name="Dumler S.J."/>
            <person name="Dyachenko V."/>
            <person name="Godinez A."/>
            <person name="Kurtti T.J."/>
            <person name="Lichay M."/>
            <person name="Mullins K.E."/>
            <person name="Ott S."/>
            <person name="Pappas-Brown V."/>
            <person name="Paris D.H."/>
            <person name="Patel P."/>
            <person name="Richards A.L."/>
            <person name="Sadzewicz L."/>
            <person name="Sears K."/>
            <person name="Seidman D."/>
            <person name="Sengamalay N."/>
            <person name="Stenos J."/>
            <person name="Tallon L.J."/>
            <person name="Vincent G."/>
            <person name="Fraser C.M."/>
            <person name="Munderloh U."/>
            <person name="Dunning-Hotopp J.C."/>
        </authorList>
    </citation>
    <scope>NUCLEOTIDE SEQUENCE [LARGE SCALE GENOMIC DNA]</scope>
    <source>
        <strain evidence="1 2">EmCRT</strain>
    </source>
</reference>
<sequence length="43" mass="4813">MKRSGKSTPYLWQHIVARQPPPGARLRGGIVLSLTITQVSRVR</sequence>
<comment type="caution">
    <text evidence="1">The sequence shown here is derived from an EMBL/GenBank/DDBJ whole genome shotgun (WGS) entry which is preliminary data.</text>
</comment>
<accession>A0A0F3NF18</accession>
<name>A0A0F3NF18_9RICK</name>
<dbReference type="PATRIC" id="fig|1359167.3.peg.447"/>
<gene>
    <name evidence="1" type="ORF">EMUCRT_0463</name>
</gene>
<protein>
    <submittedName>
        <fullName evidence="1">Uncharacterized protein</fullName>
    </submittedName>
</protein>
<proteinExistence type="predicted"/>
<organism evidence="1 2">
    <name type="scientific">Ehrlichia cf. muris str. EmCRT</name>
    <dbReference type="NCBI Taxonomy" id="1359167"/>
    <lineage>
        <taxon>Bacteria</taxon>
        <taxon>Pseudomonadati</taxon>
        <taxon>Pseudomonadota</taxon>
        <taxon>Alphaproteobacteria</taxon>
        <taxon>Rickettsiales</taxon>
        <taxon>Anaplasmataceae</taxon>
        <taxon>Ehrlichia</taxon>
    </lineage>
</organism>
<evidence type="ECO:0000313" key="1">
    <source>
        <dbReference type="EMBL" id="KJV65519.1"/>
    </source>
</evidence>
<dbReference type="AlphaFoldDB" id="A0A0F3NF18"/>
<evidence type="ECO:0000313" key="2">
    <source>
        <dbReference type="Proteomes" id="UP000033546"/>
    </source>
</evidence>
<dbReference type="EMBL" id="LANU01000002">
    <property type="protein sequence ID" value="KJV65519.1"/>
    <property type="molecule type" value="Genomic_DNA"/>
</dbReference>